<feature type="domain" description="Beta-galactosidase 1-like first all-beta" evidence="9">
    <location>
        <begin position="427"/>
        <end position="548"/>
    </location>
</feature>
<comment type="similarity">
    <text evidence="1 6">Belongs to the glycosyl hydrolase 35 family.</text>
</comment>
<feature type="active site" description="Nucleophile" evidence="4">
    <location>
        <position position="275"/>
    </location>
</feature>
<keyword evidence="2 5" id="KW-0378">Hydrolase</keyword>
<dbReference type="PANTHER" id="PTHR23421">
    <property type="entry name" value="BETA-GALACTOSIDASE RELATED"/>
    <property type="match status" value="1"/>
</dbReference>
<dbReference type="InterPro" id="IPR026283">
    <property type="entry name" value="B-gal_1-like"/>
</dbReference>
<dbReference type="InterPro" id="IPR019801">
    <property type="entry name" value="Glyco_hydro_35_CS"/>
</dbReference>
<dbReference type="PRINTS" id="PR00742">
    <property type="entry name" value="GLHYDRLASE35"/>
</dbReference>
<dbReference type="Pfam" id="PF01301">
    <property type="entry name" value="Glyco_hydro_35"/>
    <property type="match status" value="1"/>
</dbReference>
<keyword evidence="12" id="KW-1185">Reference proteome</keyword>
<dbReference type="PROSITE" id="PS01182">
    <property type="entry name" value="GLYCOSYL_HYDROL_F35"/>
    <property type="match status" value="1"/>
</dbReference>
<feature type="signal peptide" evidence="7">
    <location>
        <begin position="1"/>
        <end position="18"/>
    </location>
</feature>
<dbReference type="Pfam" id="PF21467">
    <property type="entry name" value="BetaGal_gal-bd"/>
    <property type="match status" value="1"/>
</dbReference>
<dbReference type="InterPro" id="IPR001944">
    <property type="entry name" value="Glycoside_Hdrlase_35"/>
</dbReference>
<dbReference type="Gene3D" id="3.20.20.80">
    <property type="entry name" value="Glycosidases"/>
    <property type="match status" value="1"/>
</dbReference>
<comment type="caution">
    <text evidence="11">The sequence shown here is derived from an EMBL/GenBank/DDBJ whole genome shotgun (WGS) entry which is preliminary data.</text>
</comment>
<proteinExistence type="inferred from homology"/>
<evidence type="ECO:0000256" key="6">
    <source>
        <dbReference type="RuleBase" id="RU003679"/>
    </source>
</evidence>
<reference evidence="11" key="1">
    <citation type="journal article" date="2023" name="Insect Mol. Biol.">
        <title>Genome sequencing provides insights into the evolution of gene families encoding plant cell wall-degrading enzymes in longhorned beetles.</title>
        <authorList>
            <person name="Shin N.R."/>
            <person name="Okamura Y."/>
            <person name="Kirsch R."/>
            <person name="Pauchet Y."/>
        </authorList>
    </citation>
    <scope>NUCLEOTIDE SEQUENCE</scope>
    <source>
        <strain evidence="11">AMC_N1</strain>
    </source>
</reference>
<evidence type="ECO:0000313" key="12">
    <source>
        <dbReference type="Proteomes" id="UP001162162"/>
    </source>
</evidence>
<dbReference type="FunFam" id="2.60.120.260:FF:000049">
    <property type="entry name" value="Beta-galactosidase"/>
    <property type="match status" value="1"/>
</dbReference>
<dbReference type="InterPro" id="IPR031330">
    <property type="entry name" value="Gly_Hdrlase_35_cat"/>
</dbReference>
<evidence type="ECO:0000256" key="2">
    <source>
        <dbReference type="ARBA" id="ARBA00022801"/>
    </source>
</evidence>
<dbReference type="SUPFAM" id="SSF49785">
    <property type="entry name" value="Galactose-binding domain-like"/>
    <property type="match status" value="1"/>
</dbReference>
<dbReference type="PIRSF" id="PIRSF006336">
    <property type="entry name" value="B-gal"/>
    <property type="match status" value="1"/>
</dbReference>
<comment type="catalytic activity">
    <reaction evidence="5">
        <text>Hydrolysis of terminal non-reducing beta-D-galactose residues in beta-D-galactosides.</text>
        <dbReference type="EC" id="3.2.1.23"/>
    </reaction>
</comment>
<evidence type="ECO:0000256" key="3">
    <source>
        <dbReference type="ARBA" id="ARBA00023295"/>
    </source>
</evidence>
<name>A0AAV8ZBR8_9CUCU</name>
<keyword evidence="3 5" id="KW-0326">Glycosidase</keyword>
<dbReference type="AlphaFoldDB" id="A0AAV8ZBR8"/>
<dbReference type="GO" id="GO:0005975">
    <property type="term" value="P:carbohydrate metabolic process"/>
    <property type="evidence" value="ECO:0007669"/>
    <property type="project" value="InterPro"/>
</dbReference>
<protein>
    <recommendedName>
        <fullName evidence="5">Beta-galactosidase</fullName>
        <ecNumber evidence="5">3.2.1.23</ecNumber>
    </recommendedName>
</protein>
<evidence type="ECO:0000256" key="1">
    <source>
        <dbReference type="ARBA" id="ARBA00009809"/>
    </source>
</evidence>
<feature type="chain" id="PRO_5043631082" description="Beta-galactosidase" evidence="7">
    <location>
        <begin position="19"/>
        <end position="653"/>
    </location>
</feature>
<evidence type="ECO:0000259" key="10">
    <source>
        <dbReference type="Pfam" id="PF21467"/>
    </source>
</evidence>
<dbReference type="InterPro" id="IPR048913">
    <property type="entry name" value="BetaGal_gal-bd"/>
</dbReference>
<dbReference type="EC" id="3.2.1.23" evidence="5"/>
<dbReference type="Gene3D" id="2.60.120.260">
    <property type="entry name" value="Galactose-binding domain-like"/>
    <property type="match status" value="2"/>
</dbReference>
<dbReference type="Pfam" id="PF21317">
    <property type="entry name" value="BetaGal_ABD_1"/>
    <property type="match status" value="1"/>
</dbReference>
<keyword evidence="7" id="KW-0732">Signal</keyword>
<dbReference type="InterPro" id="IPR017853">
    <property type="entry name" value="GH"/>
</dbReference>
<evidence type="ECO:0000259" key="9">
    <source>
        <dbReference type="Pfam" id="PF21317"/>
    </source>
</evidence>
<evidence type="ECO:0000313" key="11">
    <source>
        <dbReference type="EMBL" id="KAJ8961817.1"/>
    </source>
</evidence>
<feature type="domain" description="Beta-galactosidase galactose-binding" evidence="10">
    <location>
        <begin position="569"/>
        <end position="628"/>
    </location>
</feature>
<sequence>MNCLVAFLSLSILLAVSSCDTLPTVYEYYTSGGISSGLSANQSYFTLNGRNISIYSGALHYFRVPRAHWRDGLKKIRAAGLNTVETYIPWNLHEPQPGVYDFGDGGTDMEDFLHLEEFLQTAQDEDLLVILRPGPYICAEFSFGGFPVWLLREKEIRFRTSQPTYINAVERYFNILLPILSPYQFTKGGPVIAFQVENEYGYSPDPELEYVKELYEMFVENGIVEQLVTSDPIMGGLRGTLPDVMYHAINFGDSPDENFDQLLEMQPDKPLMAIEFWAGWFDFWGATHYTESPEDFRDNVEKILKYPASVNFYMFYGATNFGFLNGAAYDNHLIDNSGLKSVTTSYNFDSPLTEAGDYTQKELLQQYNPVKTYRPDVPELVPRVVYPSIKIQNQLLFNDVLEYYSPYSIESENVISMELLDINNKSGQAHGYIVYRKENVELRANTVLMIEGHICDTAMVLVDGVLVSPSLKSTDDFDGFGYWRLENSSLELNTEAKNGVTIDIVVEEWGRMNGGQLEQYNHTHKGLWQGDVYLNDEKIVNWKIIPLEFKKDWVNSLEMWSYISTNDGPSLYYVDLEISDEPRDTYLDMTNWIKGIVTVNGFNLGRYLKLGPQFGLYLPAEFLKQGHNIIIIFEHFKAPSEVSFSADPVWGNQ</sequence>
<organism evidence="11 12">
    <name type="scientific">Aromia moschata</name>
    <dbReference type="NCBI Taxonomy" id="1265417"/>
    <lineage>
        <taxon>Eukaryota</taxon>
        <taxon>Metazoa</taxon>
        <taxon>Ecdysozoa</taxon>
        <taxon>Arthropoda</taxon>
        <taxon>Hexapoda</taxon>
        <taxon>Insecta</taxon>
        <taxon>Pterygota</taxon>
        <taxon>Neoptera</taxon>
        <taxon>Endopterygota</taxon>
        <taxon>Coleoptera</taxon>
        <taxon>Polyphaga</taxon>
        <taxon>Cucujiformia</taxon>
        <taxon>Chrysomeloidea</taxon>
        <taxon>Cerambycidae</taxon>
        <taxon>Cerambycinae</taxon>
        <taxon>Callichromatini</taxon>
        <taxon>Aromia</taxon>
    </lineage>
</organism>
<evidence type="ECO:0000256" key="7">
    <source>
        <dbReference type="SAM" id="SignalP"/>
    </source>
</evidence>
<accession>A0AAV8ZBR8</accession>
<dbReference type="EMBL" id="JAPWTK010000004">
    <property type="protein sequence ID" value="KAJ8961817.1"/>
    <property type="molecule type" value="Genomic_DNA"/>
</dbReference>
<evidence type="ECO:0000256" key="5">
    <source>
        <dbReference type="RuleBase" id="RU000675"/>
    </source>
</evidence>
<dbReference type="InterPro" id="IPR048912">
    <property type="entry name" value="BetaGal1-like_ABD1"/>
</dbReference>
<dbReference type="GO" id="GO:0004565">
    <property type="term" value="F:beta-galactosidase activity"/>
    <property type="evidence" value="ECO:0007669"/>
    <property type="project" value="UniProtKB-EC"/>
</dbReference>
<dbReference type="InterPro" id="IPR008979">
    <property type="entry name" value="Galactose-bd-like_sf"/>
</dbReference>
<evidence type="ECO:0000256" key="4">
    <source>
        <dbReference type="PIRSR" id="PIRSR006336-1"/>
    </source>
</evidence>
<evidence type="ECO:0000259" key="8">
    <source>
        <dbReference type="Pfam" id="PF01301"/>
    </source>
</evidence>
<feature type="active site" description="Proton donor" evidence="4">
    <location>
        <position position="199"/>
    </location>
</feature>
<dbReference type="Proteomes" id="UP001162162">
    <property type="component" value="Unassembled WGS sequence"/>
</dbReference>
<feature type="domain" description="Glycoside hydrolase 35 catalytic" evidence="8">
    <location>
        <begin position="45"/>
        <end position="361"/>
    </location>
</feature>
<dbReference type="SUPFAM" id="SSF51445">
    <property type="entry name" value="(Trans)glycosidases"/>
    <property type="match status" value="1"/>
</dbReference>
<gene>
    <name evidence="11" type="ORF">NQ318_021432</name>
</gene>